<dbReference type="Proteomes" id="UP000245119">
    <property type="component" value="Linkage Group LG9"/>
</dbReference>
<sequence>MVPVHRAIPGMGLNPRITVGFMFETEGLPRHWIGTGLPPEVSSFPTYLTGFNEVICLSKCSPNRSQEAYIHSPSF</sequence>
<protein>
    <submittedName>
        <fullName evidence="1">Uncharacterized protein</fullName>
    </submittedName>
</protein>
<dbReference type="AlphaFoldDB" id="A0A2T7NV62"/>
<dbReference type="EMBL" id="PZQS01000009">
    <property type="protein sequence ID" value="PVD25068.1"/>
    <property type="molecule type" value="Genomic_DNA"/>
</dbReference>
<gene>
    <name evidence="1" type="ORF">C0Q70_15566</name>
</gene>
<keyword evidence="2" id="KW-1185">Reference proteome</keyword>
<accession>A0A2T7NV62</accession>
<evidence type="ECO:0000313" key="2">
    <source>
        <dbReference type="Proteomes" id="UP000245119"/>
    </source>
</evidence>
<organism evidence="1 2">
    <name type="scientific">Pomacea canaliculata</name>
    <name type="common">Golden apple snail</name>
    <dbReference type="NCBI Taxonomy" id="400727"/>
    <lineage>
        <taxon>Eukaryota</taxon>
        <taxon>Metazoa</taxon>
        <taxon>Spiralia</taxon>
        <taxon>Lophotrochozoa</taxon>
        <taxon>Mollusca</taxon>
        <taxon>Gastropoda</taxon>
        <taxon>Caenogastropoda</taxon>
        <taxon>Architaenioglossa</taxon>
        <taxon>Ampullarioidea</taxon>
        <taxon>Ampullariidae</taxon>
        <taxon>Pomacea</taxon>
    </lineage>
</organism>
<proteinExistence type="predicted"/>
<evidence type="ECO:0000313" key="1">
    <source>
        <dbReference type="EMBL" id="PVD25068.1"/>
    </source>
</evidence>
<name>A0A2T7NV62_POMCA</name>
<reference evidence="1 2" key="1">
    <citation type="submission" date="2018-04" db="EMBL/GenBank/DDBJ databases">
        <title>The genome of golden apple snail Pomacea canaliculata provides insight into stress tolerance and invasive adaptation.</title>
        <authorList>
            <person name="Liu C."/>
            <person name="Liu B."/>
            <person name="Ren Y."/>
            <person name="Zhang Y."/>
            <person name="Wang H."/>
            <person name="Li S."/>
            <person name="Jiang F."/>
            <person name="Yin L."/>
            <person name="Zhang G."/>
            <person name="Qian W."/>
            <person name="Fan W."/>
        </authorList>
    </citation>
    <scope>NUCLEOTIDE SEQUENCE [LARGE SCALE GENOMIC DNA]</scope>
    <source>
        <strain evidence="1">SZHN2017</strain>
        <tissue evidence="1">Muscle</tissue>
    </source>
</reference>
<comment type="caution">
    <text evidence="1">The sequence shown here is derived from an EMBL/GenBank/DDBJ whole genome shotgun (WGS) entry which is preliminary data.</text>
</comment>